<proteinExistence type="predicted"/>
<reference evidence="1" key="1">
    <citation type="journal article" date="2019" name="bioRxiv">
        <title>The Genome of the Zebra Mussel, Dreissena polymorpha: A Resource for Invasive Species Research.</title>
        <authorList>
            <person name="McCartney M.A."/>
            <person name="Auch B."/>
            <person name="Kono T."/>
            <person name="Mallez S."/>
            <person name="Zhang Y."/>
            <person name="Obille A."/>
            <person name="Becker A."/>
            <person name="Abrahante J.E."/>
            <person name="Garbe J."/>
            <person name="Badalamenti J.P."/>
            <person name="Herman A."/>
            <person name="Mangelson H."/>
            <person name="Liachko I."/>
            <person name="Sullivan S."/>
            <person name="Sone E.D."/>
            <person name="Koren S."/>
            <person name="Silverstein K.A.T."/>
            <person name="Beckman K.B."/>
            <person name="Gohl D.M."/>
        </authorList>
    </citation>
    <scope>NUCLEOTIDE SEQUENCE</scope>
    <source>
        <strain evidence="1">Duluth1</strain>
        <tissue evidence="1">Whole animal</tissue>
    </source>
</reference>
<name>A0A9D4QWB0_DREPO</name>
<dbReference type="EMBL" id="JAIWYP010000003">
    <property type="protein sequence ID" value="KAH3844545.1"/>
    <property type="molecule type" value="Genomic_DNA"/>
</dbReference>
<gene>
    <name evidence="1" type="ORF">DPMN_086804</name>
</gene>
<organism evidence="1 2">
    <name type="scientific">Dreissena polymorpha</name>
    <name type="common">Zebra mussel</name>
    <name type="synonym">Mytilus polymorpha</name>
    <dbReference type="NCBI Taxonomy" id="45954"/>
    <lineage>
        <taxon>Eukaryota</taxon>
        <taxon>Metazoa</taxon>
        <taxon>Spiralia</taxon>
        <taxon>Lophotrochozoa</taxon>
        <taxon>Mollusca</taxon>
        <taxon>Bivalvia</taxon>
        <taxon>Autobranchia</taxon>
        <taxon>Heteroconchia</taxon>
        <taxon>Euheterodonta</taxon>
        <taxon>Imparidentia</taxon>
        <taxon>Neoheterodontei</taxon>
        <taxon>Myida</taxon>
        <taxon>Dreissenoidea</taxon>
        <taxon>Dreissenidae</taxon>
        <taxon>Dreissena</taxon>
    </lineage>
</organism>
<keyword evidence="2" id="KW-1185">Reference proteome</keyword>
<dbReference type="Proteomes" id="UP000828390">
    <property type="component" value="Unassembled WGS sequence"/>
</dbReference>
<reference evidence="1" key="2">
    <citation type="submission" date="2020-11" db="EMBL/GenBank/DDBJ databases">
        <authorList>
            <person name="McCartney M.A."/>
            <person name="Auch B."/>
            <person name="Kono T."/>
            <person name="Mallez S."/>
            <person name="Becker A."/>
            <person name="Gohl D.M."/>
            <person name="Silverstein K.A.T."/>
            <person name="Koren S."/>
            <person name="Bechman K.B."/>
            <person name="Herman A."/>
            <person name="Abrahante J.E."/>
            <person name="Garbe J."/>
        </authorList>
    </citation>
    <scope>NUCLEOTIDE SEQUENCE</scope>
    <source>
        <strain evidence="1">Duluth1</strain>
        <tissue evidence="1">Whole animal</tissue>
    </source>
</reference>
<dbReference type="AlphaFoldDB" id="A0A9D4QWB0"/>
<accession>A0A9D4QWB0</accession>
<comment type="caution">
    <text evidence="1">The sequence shown here is derived from an EMBL/GenBank/DDBJ whole genome shotgun (WGS) entry which is preliminary data.</text>
</comment>
<evidence type="ECO:0000313" key="2">
    <source>
        <dbReference type="Proteomes" id="UP000828390"/>
    </source>
</evidence>
<protein>
    <submittedName>
        <fullName evidence="1">Uncharacterized protein</fullName>
    </submittedName>
</protein>
<sequence length="126" mass="14896">MDQYCEWHFTMYYDKDIHQEKSLSQLHAELERRYANTSFFEVDLSDDDVFLFDTGTARQQLKCLKQCKGGRRCFTYTKAGTPCAKIPSLQIVSTDRNLQYRKSSDWPGQFFFTDKDGKRTYNLLNC</sequence>
<evidence type="ECO:0000313" key="1">
    <source>
        <dbReference type="EMBL" id="KAH3844545.1"/>
    </source>
</evidence>